<dbReference type="Gene3D" id="3.30.750.24">
    <property type="entry name" value="STAS domain"/>
    <property type="match status" value="1"/>
</dbReference>
<dbReference type="InterPro" id="IPR001902">
    <property type="entry name" value="SLC26A/SulP_fam"/>
</dbReference>
<evidence type="ECO:0000256" key="1">
    <source>
        <dbReference type="ARBA" id="ARBA00004141"/>
    </source>
</evidence>
<dbReference type="SUPFAM" id="SSF52091">
    <property type="entry name" value="SpoIIaa-like"/>
    <property type="match status" value="1"/>
</dbReference>
<dbReference type="Pfam" id="PF01740">
    <property type="entry name" value="STAS"/>
    <property type="match status" value="1"/>
</dbReference>
<dbReference type="Pfam" id="PF00916">
    <property type="entry name" value="Sulfate_transp"/>
    <property type="match status" value="1"/>
</dbReference>
<comment type="subcellular location">
    <subcellularLocation>
        <location evidence="1">Membrane</location>
        <topology evidence="1">Multi-pass membrane protein</topology>
    </subcellularLocation>
</comment>
<protein>
    <recommendedName>
        <fullName evidence="6">STAS domain-containing protein</fullName>
    </recommendedName>
</protein>
<feature type="domain" description="STAS" evidence="6">
    <location>
        <begin position="166"/>
        <end position="303"/>
    </location>
</feature>
<dbReference type="Ensembl" id="ENSACDT00005010715.1">
    <property type="protein sequence ID" value="ENSACDP00005008941.1"/>
    <property type="gene ID" value="ENSACDG00005006503.1"/>
</dbReference>
<dbReference type="PANTHER" id="PTHR11814">
    <property type="entry name" value="SULFATE TRANSPORTER"/>
    <property type="match status" value="1"/>
</dbReference>
<dbReference type="GO" id="GO:0016020">
    <property type="term" value="C:membrane"/>
    <property type="evidence" value="ECO:0007669"/>
    <property type="project" value="UniProtKB-SubCell"/>
</dbReference>
<evidence type="ECO:0000256" key="3">
    <source>
        <dbReference type="ARBA" id="ARBA00022989"/>
    </source>
</evidence>
<reference evidence="7" key="2">
    <citation type="submission" date="2025-09" db="UniProtKB">
        <authorList>
            <consortium name="Ensembl"/>
        </authorList>
    </citation>
    <scope>IDENTIFICATION</scope>
</reference>
<keyword evidence="2 5" id="KW-0812">Transmembrane</keyword>
<keyword evidence="8" id="KW-1185">Reference proteome</keyword>
<evidence type="ECO:0000313" key="8">
    <source>
        <dbReference type="Proteomes" id="UP000694521"/>
    </source>
</evidence>
<sequence length="371" mass="40590">MKLFSSLAVDAQPIAIIGFAMTISLAEIFELVAIGMCNLIPAFFYSFASSAALTKTLLKESTGTQIQVSGLVTSLVLLLVLLWIAPLFYSLQTSILGVVTIANLRGGLRRFCDIACIWQLSKLDTVIGLLVGVCFALLCIIFHTQRPRATLLGKVSNTEICEDQAAYKQLSSIANIKIFRFELSLYYANKDYFKTVLYQKAGLNPTLLAARHQRVESQANADIGNGKRFFGTGFDCLKPAKTRAEKSPPDVCPPSVDKHTLITDCGAMQFIDTVGLSMLKDTHHDYKEIGVQVLLANCNPSTVTGCMYSLRPFCFQSSVRADPSPAECKGTPANWGMHFQGLGSPWVLSQGSTWPPPGWGCVPWSLGDVWR</sequence>
<reference evidence="7" key="1">
    <citation type="submission" date="2025-08" db="UniProtKB">
        <authorList>
            <consortium name="Ensembl"/>
        </authorList>
    </citation>
    <scope>IDENTIFICATION</scope>
</reference>
<dbReference type="PROSITE" id="PS50801">
    <property type="entry name" value="STAS"/>
    <property type="match status" value="1"/>
</dbReference>
<evidence type="ECO:0000256" key="4">
    <source>
        <dbReference type="ARBA" id="ARBA00023136"/>
    </source>
</evidence>
<organism evidence="7 8">
    <name type="scientific">Anser cygnoides</name>
    <name type="common">Swan goose</name>
    <dbReference type="NCBI Taxonomy" id="8845"/>
    <lineage>
        <taxon>Eukaryota</taxon>
        <taxon>Metazoa</taxon>
        <taxon>Chordata</taxon>
        <taxon>Craniata</taxon>
        <taxon>Vertebrata</taxon>
        <taxon>Euteleostomi</taxon>
        <taxon>Archelosauria</taxon>
        <taxon>Archosauria</taxon>
        <taxon>Dinosauria</taxon>
        <taxon>Saurischia</taxon>
        <taxon>Theropoda</taxon>
        <taxon>Coelurosauria</taxon>
        <taxon>Aves</taxon>
        <taxon>Neognathae</taxon>
        <taxon>Galloanserae</taxon>
        <taxon>Anseriformes</taxon>
        <taxon>Anatidae</taxon>
        <taxon>Anserinae</taxon>
        <taxon>Anser</taxon>
    </lineage>
</organism>
<dbReference type="InterPro" id="IPR036513">
    <property type="entry name" value="STAS_dom_sf"/>
</dbReference>
<keyword evidence="3 5" id="KW-1133">Transmembrane helix</keyword>
<evidence type="ECO:0000259" key="6">
    <source>
        <dbReference type="PROSITE" id="PS50801"/>
    </source>
</evidence>
<proteinExistence type="predicted"/>
<dbReference type="CDD" id="cd07042">
    <property type="entry name" value="STAS_SulP_like_sulfate_transporter"/>
    <property type="match status" value="1"/>
</dbReference>
<dbReference type="AlphaFoldDB" id="A0A8B9DLE8"/>
<evidence type="ECO:0000256" key="5">
    <source>
        <dbReference type="SAM" id="Phobius"/>
    </source>
</evidence>
<evidence type="ECO:0000313" key="7">
    <source>
        <dbReference type="Ensembl" id="ENSACDP00005008941.1"/>
    </source>
</evidence>
<dbReference type="Proteomes" id="UP000694521">
    <property type="component" value="Unplaced"/>
</dbReference>
<feature type="transmembrane region" description="Helical" evidence="5">
    <location>
        <begin position="66"/>
        <end position="89"/>
    </location>
</feature>
<keyword evidence="4 5" id="KW-0472">Membrane</keyword>
<dbReference type="InterPro" id="IPR002645">
    <property type="entry name" value="STAS_dom"/>
</dbReference>
<evidence type="ECO:0000256" key="2">
    <source>
        <dbReference type="ARBA" id="ARBA00022692"/>
    </source>
</evidence>
<name>A0A8B9DLE8_ANSCY</name>
<accession>A0A8B9DLE8</accession>
<feature type="transmembrane region" description="Helical" evidence="5">
    <location>
        <begin position="32"/>
        <end position="54"/>
    </location>
</feature>
<dbReference type="GO" id="GO:0055085">
    <property type="term" value="P:transmembrane transport"/>
    <property type="evidence" value="ECO:0007669"/>
    <property type="project" value="InterPro"/>
</dbReference>
<dbReference type="InterPro" id="IPR011547">
    <property type="entry name" value="SLC26A/SulP_dom"/>
</dbReference>
<feature type="transmembrane region" description="Helical" evidence="5">
    <location>
        <begin position="126"/>
        <end position="144"/>
    </location>
</feature>